<evidence type="ECO:0000313" key="1">
    <source>
        <dbReference type="EMBL" id="AKJ72613.1"/>
    </source>
</evidence>
<proteinExistence type="predicted"/>
<evidence type="ECO:0000313" key="2">
    <source>
        <dbReference type="Proteomes" id="UP000221359"/>
    </source>
</evidence>
<gene>
    <name evidence="1" type="ORF">GMA2_75</name>
</gene>
<accession>A0A0K0N783</accession>
<protein>
    <submittedName>
        <fullName evidence="1">Uncharacterized protein</fullName>
    </submittedName>
</protein>
<sequence>MTDSDVQVQWNYRTDPPDMQLKTVTVRDESRSLTFTGVKLASISSKRDDRPRWTAIDLYRTKGGAFIAYRVGRSNVVHEATCDVIAGKRLPGPEGYAKQKASRAAAEVPVACVACTICRPDIEKMLHSDPAALRYEVDRHWTTMTADVEQLYQDLHTTRRGERSISYLARTLLVNAAENDPQISSLVETHKMAL</sequence>
<keyword evidence="2" id="KW-1185">Reference proteome</keyword>
<reference evidence="1 2" key="1">
    <citation type="journal article" date="2015" name="PLoS ONE">
        <title>Lysis to Kill: Evaluation of the Lytic Abilities, and Genomics of Nine Bacteriophages Infective for Gordonia spp. and Their Potential Use in Activated Sludge Foam Biocontrol.</title>
        <authorList>
            <person name="Dyson Z.A."/>
            <person name="Tucci J."/>
            <person name="Seviour R.J."/>
            <person name="Petrovski S."/>
        </authorList>
    </citation>
    <scope>NUCLEOTIDE SEQUENCE [LARGE SCALE GENOMIC DNA]</scope>
</reference>
<dbReference type="EMBL" id="KR063281">
    <property type="protein sequence ID" value="AKJ72613.1"/>
    <property type="molecule type" value="Genomic_DNA"/>
</dbReference>
<name>A0A0K0N783_9CAUD</name>
<dbReference type="Proteomes" id="UP000221359">
    <property type="component" value="Segment"/>
</dbReference>
<organism evidence="1 2">
    <name type="scientific">Gordonia phage GMA2</name>
    <dbReference type="NCBI Taxonomy" id="1647283"/>
    <lineage>
        <taxon>Viruses</taxon>
        <taxon>Duplodnaviria</taxon>
        <taxon>Heunggongvirae</taxon>
        <taxon>Uroviricota</taxon>
        <taxon>Caudoviricetes</taxon>
        <taxon>Gimaduovirus</taxon>
        <taxon>Gimaduovirus GMA2</taxon>
    </lineage>
</organism>